<keyword evidence="1" id="KW-0479">Metal-binding</keyword>
<accession>A0A4S9D8U2</accession>
<dbReference type="EMBL" id="QZAS01000003">
    <property type="protein sequence ID" value="THX16743.1"/>
    <property type="molecule type" value="Genomic_DNA"/>
</dbReference>
<feature type="zinc finger region" description="C3H1-type" evidence="1">
    <location>
        <begin position="60"/>
        <end position="90"/>
    </location>
</feature>
<comment type="caution">
    <text evidence="4">The sequence shown here is derived from an EMBL/GenBank/DDBJ whole genome shotgun (WGS) entry which is preliminary data.</text>
</comment>
<reference evidence="4" key="1">
    <citation type="submission" date="2018-10" db="EMBL/GenBank/DDBJ databases">
        <title>Fifty Aureobasidium pullulans genomes reveal a recombining polyextremotolerant generalist.</title>
        <authorList>
            <person name="Gostincar C."/>
            <person name="Turk M."/>
            <person name="Zajc J."/>
            <person name="Gunde-Cimerman N."/>
        </authorList>
    </citation>
    <scope>NUCLEOTIDE SEQUENCE [LARGE SCALE GENOMIC DNA]</scope>
    <source>
        <strain evidence="4">EXF-10085</strain>
    </source>
</reference>
<keyword evidence="1" id="KW-0863">Zinc-finger</keyword>
<proteinExistence type="predicted"/>
<keyword evidence="1" id="KW-0862">Zinc</keyword>
<feature type="region of interest" description="Disordered" evidence="2">
    <location>
        <begin position="1"/>
        <end position="55"/>
    </location>
</feature>
<organism evidence="4">
    <name type="scientific">Aureobasidium pullulans</name>
    <name type="common">Black yeast</name>
    <name type="synonym">Pullularia pullulans</name>
    <dbReference type="NCBI Taxonomy" id="5580"/>
    <lineage>
        <taxon>Eukaryota</taxon>
        <taxon>Fungi</taxon>
        <taxon>Dikarya</taxon>
        <taxon>Ascomycota</taxon>
        <taxon>Pezizomycotina</taxon>
        <taxon>Dothideomycetes</taxon>
        <taxon>Dothideomycetidae</taxon>
        <taxon>Dothideales</taxon>
        <taxon>Saccotheciaceae</taxon>
        <taxon>Aureobasidium</taxon>
    </lineage>
</organism>
<dbReference type="InterPro" id="IPR000571">
    <property type="entry name" value="Znf_CCCH"/>
</dbReference>
<feature type="domain" description="C3H1-type" evidence="3">
    <location>
        <begin position="60"/>
        <end position="90"/>
    </location>
</feature>
<evidence type="ECO:0000256" key="1">
    <source>
        <dbReference type="PROSITE-ProRule" id="PRU00723"/>
    </source>
</evidence>
<evidence type="ECO:0000256" key="2">
    <source>
        <dbReference type="SAM" id="MobiDB-lite"/>
    </source>
</evidence>
<feature type="compositionally biased region" description="Basic and acidic residues" evidence="2">
    <location>
        <begin position="27"/>
        <end position="42"/>
    </location>
</feature>
<sequence>MDQRHTQRNNSCASSPKGGHPSYYQRPRCDSRSASPKKDLRSDTPSLADSKNARVTKPKNFRTPLTCFFWHHTGDCKKPDNQCLYAHYHTGLVAEPPISYQGKAMGGATAKKVLGSINQREDEVALRHREIYDAEQRLASAHAALNEREQAVYQREQVVVEREQAVVEREQTVYQREQAIYHSEQAFYQREQAVIERDTAVTAREQANHERDTAFVAFEEGMLRKLEEDYHGVAATVQQIRRAVSNAQRVLTRRREQVLYHENFSSSPQGARGQGRYGGSIAIDGAIGAMGGLSQQLSEAEVQLTNQIHNAIRIE</sequence>
<evidence type="ECO:0000313" key="4">
    <source>
        <dbReference type="EMBL" id="THX16743.1"/>
    </source>
</evidence>
<dbReference type="GO" id="GO:0008270">
    <property type="term" value="F:zinc ion binding"/>
    <property type="evidence" value="ECO:0007669"/>
    <property type="project" value="UniProtKB-KW"/>
</dbReference>
<dbReference type="PROSITE" id="PS50103">
    <property type="entry name" value="ZF_C3H1"/>
    <property type="match status" value="1"/>
</dbReference>
<name>A0A4S9D8U2_AURPU</name>
<protein>
    <recommendedName>
        <fullName evidence="3">C3H1-type domain-containing protein</fullName>
    </recommendedName>
</protein>
<dbReference type="AlphaFoldDB" id="A0A4S9D8U2"/>
<gene>
    <name evidence="4" type="ORF">D6D13_01187</name>
</gene>
<evidence type="ECO:0000259" key="3">
    <source>
        <dbReference type="PROSITE" id="PS50103"/>
    </source>
</evidence>